<feature type="compositionally biased region" description="Low complexity" evidence="1">
    <location>
        <begin position="37"/>
        <end position="46"/>
    </location>
</feature>
<proteinExistence type="predicted"/>
<dbReference type="AlphaFoldDB" id="A0A7S4SVU6"/>
<feature type="region of interest" description="Disordered" evidence="1">
    <location>
        <begin position="1"/>
        <end position="46"/>
    </location>
</feature>
<evidence type="ECO:0000256" key="1">
    <source>
        <dbReference type="SAM" id="MobiDB-lite"/>
    </source>
</evidence>
<sequence>MMENTTESPIMENTTESPKMTYKTQVSHGESMTENCSSDSSLSSKESIVDSQGGTEVLLVPKAVNVLSSKPLRSRSILSARTHEESIRENPSYIEGARSRRLERRKSSLAADLVEGSPNQESLSVSFSRVDIRLFTIDIGDNPSVSSGPPLTISWDHFDEHHVDIDEFESHHPADRNRLALLVPYKERWRRLVESGLTDDEIFEATKKVNTDRYDRAVTIDNLEGSKMEEKVELVKRWVRGVTNKKQKRKEKNMIKEILEKDRMERAKRLAMDVYQ</sequence>
<reference evidence="2" key="1">
    <citation type="submission" date="2021-01" db="EMBL/GenBank/DDBJ databases">
        <authorList>
            <person name="Corre E."/>
            <person name="Pelletier E."/>
            <person name="Niang G."/>
            <person name="Scheremetjew M."/>
            <person name="Finn R."/>
            <person name="Kale V."/>
            <person name="Holt S."/>
            <person name="Cochrane G."/>
            <person name="Meng A."/>
            <person name="Brown T."/>
            <person name="Cohen L."/>
        </authorList>
    </citation>
    <scope>NUCLEOTIDE SEQUENCE</scope>
    <source>
        <strain evidence="2">GSO104</strain>
    </source>
</reference>
<gene>
    <name evidence="2" type="ORF">DBRI00130_LOCUS39913</name>
</gene>
<dbReference type="EMBL" id="HBNS01055133">
    <property type="protein sequence ID" value="CAE4657742.1"/>
    <property type="molecule type" value="Transcribed_RNA"/>
</dbReference>
<feature type="compositionally biased region" description="Polar residues" evidence="1">
    <location>
        <begin position="1"/>
        <end position="36"/>
    </location>
</feature>
<protein>
    <submittedName>
        <fullName evidence="2">Uncharacterized protein</fullName>
    </submittedName>
</protein>
<name>A0A7S4SVU6_9STRA</name>
<accession>A0A7S4SVU6</accession>
<organism evidence="2">
    <name type="scientific">Ditylum brightwellii</name>
    <dbReference type="NCBI Taxonomy" id="49249"/>
    <lineage>
        <taxon>Eukaryota</taxon>
        <taxon>Sar</taxon>
        <taxon>Stramenopiles</taxon>
        <taxon>Ochrophyta</taxon>
        <taxon>Bacillariophyta</taxon>
        <taxon>Mediophyceae</taxon>
        <taxon>Lithodesmiophycidae</taxon>
        <taxon>Lithodesmiales</taxon>
        <taxon>Lithodesmiaceae</taxon>
        <taxon>Ditylum</taxon>
    </lineage>
</organism>
<evidence type="ECO:0000313" key="2">
    <source>
        <dbReference type="EMBL" id="CAE4657742.1"/>
    </source>
</evidence>